<evidence type="ECO:0000256" key="1">
    <source>
        <dbReference type="ARBA" id="ARBA00022801"/>
    </source>
</evidence>
<sequence length="388" mass="42277">MSTSYLFKGGLIATFDSENKPRTFKADILVENDIIARIDQEITADASVQVVDCTGRWITPGMVDTHRHIWMAVMRGSQGDWLLTEYLIKNSWHEQGDVTVSEVRTGQLAGCLDALNSGVTTILDHFHAANSPEHADAALEATLQSGARVILSMARQSAPTKVLPQMEFGKEADSVKWQWEKLKEWAARDGGKLSPDGRVLLGFAYDQDMFNPDEALIPMHQEALRLARSLPASIITSHVVSGPRILTWRNAGLLGPDVAAMKEHGCAIAATPEDELGMAHGVPVPFNALDRGVKCGLGIDCTSINGGDIFTQMRVALAWDRGRRHEKIVKEKLPPPKYNIHNAADAFRLATIGGAEALNLSGSIGTIEVFGIHSKVLSSTRPTQMLNL</sequence>
<evidence type="ECO:0000313" key="3">
    <source>
        <dbReference type="EMBL" id="CAL1700238.1"/>
    </source>
</evidence>
<organism evidence="3 4">
    <name type="scientific">Somion occarium</name>
    <dbReference type="NCBI Taxonomy" id="3059160"/>
    <lineage>
        <taxon>Eukaryota</taxon>
        <taxon>Fungi</taxon>
        <taxon>Dikarya</taxon>
        <taxon>Basidiomycota</taxon>
        <taxon>Agaricomycotina</taxon>
        <taxon>Agaricomycetes</taxon>
        <taxon>Polyporales</taxon>
        <taxon>Cerrenaceae</taxon>
        <taxon>Somion</taxon>
    </lineage>
</organism>
<accession>A0ABP1CZT2</accession>
<dbReference type="InterPro" id="IPR032466">
    <property type="entry name" value="Metal_Hydrolase"/>
</dbReference>
<dbReference type="EMBL" id="OZ037945">
    <property type="protein sequence ID" value="CAL1700238.1"/>
    <property type="molecule type" value="Genomic_DNA"/>
</dbReference>
<dbReference type="InterPro" id="IPR050287">
    <property type="entry name" value="MTA/SAH_deaminase"/>
</dbReference>
<dbReference type="PANTHER" id="PTHR43794:SF11">
    <property type="entry name" value="AMIDOHYDROLASE-RELATED DOMAIN-CONTAINING PROTEIN"/>
    <property type="match status" value="1"/>
</dbReference>
<keyword evidence="4" id="KW-1185">Reference proteome</keyword>
<dbReference type="Pfam" id="PF01979">
    <property type="entry name" value="Amidohydro_1"/>
    <property type="match status" value="1"/>
</dbReference>
<dbReference type="InterPro" id="IPR011059">
    <property type="entry name" value="Metal-dep_hydrolase_composite"/>
</dbReference>
<evidence type="ECO:0000259" key="2">
    <source>
        <dbReference type="Pfam" id="PF01979"/>
    </source>
</evidence>
<protein>
    <recommendedName>
        <fullName evidence="2">Amidohydrolase-related domain-containing protein</fullName>
    </recommendedName>
</protein>
<keyword evidence="1" id="KW-0378">Hydrolase</keyword>
<dbReference type="SUPFAM" id="SSF51556">
    <property type="entry name" value="Metallo-dependent hydrolases"/>
    <property type="match status" value="1"/>
</dbReference>
<dbReference type="PANTHER" id="PTHR43794">
    <property type="entry name" value="AMINOHYDROLASE SSNA-RELATED"/>
    <property type="match status" value="1"/>
</dbReference>
<dbReference type="InterPro" id="IPR006680">
    <property type="entry name" value="Amidohydro-rel"/>
</dbReference>
<name>A0ABP1CZT2_9APHY</name>
<reference evidence="4" key="1">
    <citation type="submission" date="2024-04" db="EMBL/GenBank/DDBJ databases">
        <authorList>
            <person name="Shaw F."/>
            <person name="Minotto A."/>
        </authorList>
    </citation>
    <scope>NUCLEOTIDE SEQUENCE [LARGE SCALE GENOMIC DNA]</scope>
</reference>
<dbReference type="Gene3D" id="3.20.20.140">
    <property type="entry name" value="Metal-dependent hydrolases"/>
    <property type="match status" value="1"/>
</dbReference>
<dbReference type="Proteomes" id="UP001497453">
    <property type="component" value="Chromosome 2"/>
</dbReference>
<feature type="domain" description="Amidohydrolase-related" evidence="2">
    <location>
        <begin position="57"/>
        <end position="369"/>
    </location>
</feature>
<proteinExistence type="predicted"/>
<dbReference type="SUPFAM" id="SSF51338">
    <property type="entry name" value="Composite domain of metallo-dependent hydrolases"/>
    <property type="match status" value="1"/>
</dbReference>
<dbReference type="Gene3D" id="2.30.40.10">
    <property type="entry name" value="Urease, subunit C, domain 1"/>
    <property type="match status" value="1"/>
</dbReference>
<evidence type="ECO:0000313" key="4">
    <source>
        <dbReference type="Proteomes" id="UP001497453"/>
    </source>
</evidence>
<gene>
    <name evidence="3" type="ORF">GFSPODELE1_LOCUS3060</name>
</gene>